<dbReference type="GO" id="GO:0005524">
    <property type="term" value="F:ATP binding"/>
    <property type="evidence" value="ECO:0007669"/>
    <property type="project" value="UniProtKB-KW"/>
</dbReference>
<dbReference type="PROSITE" id="PS00108">
    <property type="entry name" value="PROTEIN_KINASE_ST"/>
    <property type="match status" value="1"/>
</dbReference>
<evidence type="ECO:0000256" key="12">
    <source>
        <dbReference type="SAM" id="MobiDB-lite"/>
    </source>
</evidence>
<evidence type="ECO:0000256" key="5">
    <source>
        <dbReference type="ARBA" id="ARBA00022679"/>
    </source>
</evidence>
<evidence type="ECO:0000313" key="14">
    <source>
        <dbReference type="EMBL" id="JAP52564.1"/>
    </source>
</evidence>
<dbReference type="InterPro" id="IPR008271">
    <property type="entry name" value="Ser/Thr_kinase_AS"/>
</dbReference>
<feature type="region of interest" description="Disordered" evidence="12">
    <location>
        <begin position="214"/>
        <end position="271"/>
    </location>
</feature>
<evidence type="ECO:0000256" key="4">
    <source>
        <dbReference type="ARBA" id="ARBA00022527"/>
    </source>
</evidence>
<keyword evidence="7" id="KW-0418">Kinase</keyword>
<feature type="non-terminal residue" evidence="14">
    <location>
        <position position="1"/>
    </location>
</feature>
<keyword evidence="8" id="KW-0067">ATP-binding</keyword>
<dbReference type="AlphaFoldDB" id="A0A0X3PLF6"/>
<evidence type="ECO:0000256" key="8">
    <source>
        <dbReference type="ARBA" id="ARBA00022840"/>
    </source>
</evidence>
<proteinExistence type="inferred from homology"/>
<comment type="similarity">
    <text evidence="1">Belongs to the protein kinase superfamily. AGC Ser/Thr protein kinase family.</text>
</comment>
<dbReference type="InterPro" id="IPR011009">
    <property type="entry name" value="Kinase-like_dom_sf"/>
</dbReference>
<keyword evidence="5" id="KW-0808">Transferase</keyword>
<dbReference type="Gene3D" id="3.30.200.20">
    <property type="entry name" value="Phosphorylase Kinase, domain 1"/>
    <property type="match status" value="2"/>
</dbReference>
<feature type="compositionally biased region" description="Basic and acidic residues" evidence="12">
    <location>
        <begin position="235"/>
        <end position="245"/>
    </location>
</feature>
<evidence type="ECO:0000256" key="9">
    <source>
        <dbReference type="ARBA" id="ARBA00033099"/>
    </source>
</evidence>
<dbReference type="Gene3D" id="1.10.510.10">
    <property type="entry name" value="Transferase(Phosphotransferase) domain 1"/>
    <property type="match status" value="2"/>
</dbReference>
<evidence type="ECO:0000256" key="10">
    <source>
        <dbReference type="ARBA" id="ARBA00047899"/>
    </source>
</evidence>
<evidence type="ECO:0000256" key="2">
    <source>
        <dbReference type="ARBA" id="ARBA00012513"/>
    </source>
</evidence>
<dbReference type="PANTHER" id="PTHR24356">
    <property type="entry name" value="SERINE/THREONINE-PROTEIN KINASE"/>
    <property type="match status" value="1"/>
</dbReference>
<dbReference type="SMART" id="SM00220">
    <property type="entry name" value="S_TKc"/>
    <property type="match status" value="1"/>
</dbReference>
<dbReference type="PROSITE" id="PS50011">
    <property type="entry name" value="PROTEIN_KINASE_DOM"/>
    <property type="match status" value="1"/>
</dbReference>
<dbReference type="EMBL" id="GEEE01010661">
    <property type="protein sequence ID" value="JAP52564.1"/>
    <property type="molecule type" value="Transcribed_RNA"/>
</dbReference>
<comment type="catalytic activity">
    <reaction evidence="11">
        <text>L-seryl-[protein] + ATP = O-phospho-L-seryl-[protein] + ADP + H(+)</text>
        <dbReference type="Rhea" id="RHEA:17989"/>
        <dbReference type="Rhea" id="RHEA-COMP:9863"/>
        <dbReference type="Rhea" id="RHEA-COMP:11604"/>
        <dbReference type="ChEBI" id="CHEBI:15378"/>
        <dbReference type="ChEBI" id="CHEBI:29999"/>
        <dbReference type="ChEBI" id="CHEBI:30616"/>
        <dbReference type="ChEBI" id="CHEBI:83421"/>
        <dbReference type="ChEBI" id="CHEBI:456216"/>
        <dbReference type="EC" id="2.7.11.1"/>
    </reaction>
</comment>
<feature type="region of interest" description="Disordered" evidence="12">
    <location>
        <begin position="572"/>
        <end position="615"/>
    </location>
</feature>
<dbReference type="GO" id="GO:0035556">
    <property type="term" value="P:intracellular signal transduction"/>
    <property type="evidence" value="ECO:0007669"/>
    <property type="project" value="TreeGrafter"/>
</dbReference>
<name>A0A0X3PLF6_SCHSO</name>
<dbReference type="InterPro" id="IPR050236">
    <property type="entry name" value="Ser_Thr_kinase_AGC"/>
</dbReference>
<dbReference type="GO" id="GO:0004674">
    <property type="term" value="F:protein serine/threonine kinase activity"/>
    <property type="evidence" value="ECO:0007669"/>
    <property type="project" value="UniProtKB-KW"/>
</dbReference>
<keyword evidence="4" id="KW-0723">Serine/threonine-protein kinase</keyword>
<evidence type="ECO:0000256" key="11">
    <source>
        <dbReference type="ARBA" id="ARBA00048679"/>
    </source>
</evidence>
<dbReference type="Pfam" id="PF00069">
    <property type="entry name" value="Pkinase"/>
    <property type="match status" value="2"/>
</dbReference>
<dbReference type="PANTHER" id="PTHR24356:SF1">
    <property type="entry name" value="SERINE_THREONINE-PROTEIN KINASE GREATWALL"/>
    <property type="match status" value="1"/>
</dbReference>
<sequence>NNYDRRGNFTVLPIRYQVPSISDFILIKPISRGAFGKVFLGAKKKDRSTLYAIKIMSKEEMKKKNLASQVTTERNALAVSKCPYIVHLFYSLQSESYIYLIMEYLIGGDLKTLLMAAGYLDERHASLYTTEITIALEYLHQHGIIHRDLKPDNILITSKGHLKLTDFGLSTLNWSRALRASDILFTPSVNNRQSKFFRTPGQIISLTTHLSFRETPTDSSQKSPGASFPVTPVEYTDHSEMKPLDPDSVSLPDHCLSPPPSPPSIRVSSRGSRASMPNLVYLPPFSVNKHRGTGHSSNSATRKNVTVKFTLPGHSSTNTQAENPCDSSVSNRVAAPTTFMPQSKIAVTSIHSCGSDEYLLVHTPLPKKSSLSDTGSTTDAEAMSPLRRAVSALALSVPAPLSPETPPTRRSCVASTQEPKSHDKAVIPNSVQSGGDEEITERKLIAGSLAPKVSDTAISELRSLSSLITPRITSRNRLTSEDLSNGFCLSDVNPANMPLLMLQPPSPPPQLSHPPRTPRSLRRPLTALVTTDRRHRRTVKDITNHMHCIPETPLCSQPGIFLKTPSKLFSSSGSTVTPVQATAPDHPTSELPSILKDSDVHNQDDSSTYQPRTPARKRLLGTPDYLAPEMLRFPESLRAQDNPAIDWWAMGVILFEMLTGVTPFADESPEAIFNNILTADIPWPEADIEGATSTVSDCLSKPARHLITGLLSRSPEERMRVVAGIRRHEFFAHIGPWEQLGQVEMPFVPCPDDESDTGYFELRNKANNYKVSYSGCDLPNDTAKSAN</sequence>
<organism evidence="14">
    <name type="scientific">Schistocephalus solidus</name>
    <name type="common">Tapeworm</name>
    <dbReference type="NCBI Taxonomy" id="70667"/>
    <lineage>
        <taxon>Eukaryota</taxon>
        <taxon>Metazoa</taxon>
        <taxon>Spiralia</taxon>
        <taxon>Lophotrochozoa</taxon>
        <taxon>Platyhelminthes</taxon>
        <taxon>Cestoda</taxon>
        <taxon>Eucestoda</taxon>
        <taxon>Diphyllobothriidea</taxon>
        <taxon>Diphyllobothriidae</taxon>
        <taxon>Schistocephalus</taxon>
    </lineage>
</organism>
<feature type="region of interest" description="Disordered" evidence="12">
    <location>
        <begin position="397"/>
        <end position="437"/>
    </location>
</feature>
<feature type="domain" description="Protein kinase" evidence="13">
    <location>
        <begin position="24"/>
        <end position="731"/>
    </location>
</feature>
<dbReference type="FunFam" id="1.10.510.10:FF:000604">
    <property type="entry name" value="AGC protein kinase"/>
    <property type="match status" value="1"/>
</dbReference>
<gene>
    <name evidence="14" type="ORF">TR92314</name>
</gene>
<dbReference type="GO" id="GO:0005634">
    <property type="term" value="C:nucleus"/>
    <property type="evidence" value="ECO:0007669"/>
    <property type="project" value="TreeGrafter"/>
</dbReference>
<dbReference type="FunFam" id="3.30.200.20:FF:000550">
    <property type="entry name" value="Serine/threonine-protein kinase greatwall"/>
    <property type="match status" value="1"/>
</dbReference>
<evidence type="ECO:0000256" key="1">
    <source>
        <dbReference type="ARBA" id="ARBA00009903"/>
    </source>
</evidence>
<evidence type="ECO:0000259" key="13">
    <source>
        <dbReference type="PROSITE" id="PS50011"/>
    </source>
</evidence>
<accession>A0A0X3PLF6</accession>
<dbReference type="InterPro" id="IPR000719">
    <property type="entry name" value="Prot_kinase_dom"/>
</dbReference>
<evidence type="ECO:0000256" key="7">
    <source>
        <dbReference type="ARBA" id="ARBA00022777"/>
    </source>
</evidence>
<protein>
    <recommendedName>
        <fullName evidence="3">Serine/threonine-protein kinase greatwall</fullName>
        <ecNumber evidence="2">2.7.11.1</ecNumber>
    </recommendedName>
    <alternativeName>
        <fullName evidence="9">Microtubule-associated serine/threonine-protein kinase-like</fullName>
    </alternativeName>
</protein>
<evidence type="ECO:0000256" key="6">
    <source>
        <dbReference type="ARBA" id="ARBA00022741"/>
    </source>
</evidence>
<dbReference type="EC" id="2.7.11.1" evidence="2"/>
<evidence type="ECO:0000256" key="3">
    <source>
        <dbReference type="ARBA" id="ARBA00022148"/>
    </source>
</evidence>
<comment type="catalytic activity">
    <reaction evidence="10">
        <text>L-threonyl-[protein] + ATP = O-phospho-L-threonyl-[protein] + ADP + H(+)</text>
        <dbReference type="Rhea" id="RHEA:46608"/>
        <dbReference type="Rhea" id="RHEA-COMP:11060"/>
        <dbReference type="Rhea" id="RHEA-COMP:11605"/>
        <dbReference type="ChEBI" id="CHEBI:15378"/>
        <dbReference type="ChEBI" id="CHEBI:30013"/>
        <dbReference type="ChEBI" id="CHEBI:30616"/>
        <dbReference type="ChEBI" id="CHEBI:61977"/>
        <dbReference type="ChEBI" id="CHEBI:456216"/>
        <dbReference type="EC" id="2.7.11.1"/>
    </reaction>
</comment>
<reference evidence="14" key="1">
    <citation type="submission" date="2016-01" db="EMBL/GenBank/DDBJ databases">
        <title>Reference transcriptome for the parasite Schistocephalus solidus: insights into the molecular evolution of parasitism.</title>
        <authorList>
            <person name="Hebert F.O."/>
            <person name="Grambauer S."/>
            <person name="Barber I."/>
            <person name="Landry C.R."/>
            <person name="Aubin-Horth N."/>
        </authorList>
    </citation>
    <scope>NUCLEOTIDE SEQUENCE</scope>
</reference>
<dbReference type="SUPFAM" id="SSF56112">
    <property type="entry name" value="Protein kinase-like (PK-like)"/>
    <property type="match status" value="1"/>
</dbReference>
<keyword evidence="6" id="KW-0547">Nucleotide-binding</keyword>